<feature type="binding site" evidence="17">
    <location>
        <begin position="416"/>
        <end position="420"/>
    </location>
    <ligand>
        <name>AMP</name>
        <dbReference type="ChEBI" id="CHEBI:456215"/>
    </ligand>
</feature>
<dbReference type="GO" id="GO:0005524">
    <property type="term" value="F:ATP binding"/>
    <property type="evidence" value="ECO:0007669"/>
    <property type="project" value="UniProtKB-UniRule"/>
</dbReference>
<keyword evidence="13" id="KW-0511">Multifunctional enzyme</keyword>
<dbReference type="PANTHER" id="PTHR12592">
    <property type="entry name" value="ATP-DEPENDENT (S)-NAD(P)H-HYDRATE DEHYDRATASE FAMILY MEMBER"/>
    <property type="match status" value="1"/>
</dbReference>
<dbReference type="HAMAP" id="MF_01965">
    <property type="entry name" value="NADHX_dehydratase"/>
    <property type="match status" value="1"/>
</dbReference>
<feature type="domain" description="YjeF C-terminal" evidence="20">
    <location>
        <begin position="222"/>
        <end position="503"/>
    </location>
</feature>
<dbReference type="PANTHER" id="PTHR12592:SF0">
    <property type="entry name" value="ATP-DEPENDENT (S)-NAD(P)H-HYDRATE DEHYDRATASE"/>
    <property type="match status" value="1"/>
</dbReference>
<evidence type="ECO:0000313" key="23">
    <source>
        <dbReference type="Proteomes" id="UP000193870"/>
    </source>
</evidence>
<comment type="function">
    <text evidence="14 19">Bifunctional enzyme that catalyzes the epimerization of the S- and R-forms of NAD(P)HX and the dehydration of the S-form of NAD(P)HX at the expense of ADP, which is converted to AMP. This allows the repair of both epimers of NAD(P)HX, a damaged form of NAD(P)H that is a result of enzymatic or heat-dependent hydration.</text>
</comment>
<dbReference type="CDD" id="cd01171">
    <property type="entry name" value="YXKO-related"/>
    <property type="match status" value="1"/>
</dbReference>
<keyword evidence="23" id="KW-1185">Reference proteome</keyword>
<evidence type="ECO:0000256" key="14">
    <source>
        <dbReference type="ARBA" id="ARBA00025153"/>
    </source>
</evidence>
<dbReference type="PROSITE" id="PS51385">
    <property type="entry name" value="YJEF_N"/>
    <property type="match status" value="1"/>
</dbReference>
<comment type="similarity">
    <text evidence="4 19">In the C-terminal section; belongs to the NnrD/CARKD family.</text>
</comment>
<dbReference type="EC" id="5.1.99.6" evidence="19"/>
<dbReference type="SUPFAM" id="SSF53613">
    <property type="entry name" value="Ribokinase-like"/>
    <property type="match status" value="1"/>
</dbReference>
<dbReference type="GO" id="GO:0052855">
    <property type="term" value="F:ADP-dependent NAD(P)H-hydrate dehydratase activity"/>
    <property type="evidence" value="ECO:0007669"/>
    <property type="project" value="UniProtKB-UniRule"/>
</dbReference>
<evidence type="ECO:0000256" key="13">
    <source>
        <dbReference type="ARBA" id="ARBA00023268"/>
    </source>
</evidence>
<sequence length="504" mass="52422">MPRLLSAEEMREIESAAMDSGSVTGRALMERAGQGAVAAALSRWPDLASRAHRAVILCGPGNNGGDGFVVARLLAGRGWEVRVLLMGDPAGLPPDARANHDLWAGIGPVEEMTQAVRDKPDLVVDAIFGTGLSRPFEAEGITAALADMAEGEAVRVLALDMPSGWCSDSGRWLGEGITPTRANLTVAFHAAKRGHYLGDAPEACGALAVVEIGLDESEAGVSLVSAPPARRLMKQGGHKYGYGHALILGGGVGKGGAARMAARGALRIGAGLVTLAVPGAALQENAARLDAVMLTRMNDVRDLAEILEDDRLNALCLGPGLGHGGGTRALVHAALEVERPVVLDADAMTSFEEDPEELFDALHLGVVLTPHMGEFARLFPDLAAPLKESPEAGPAYSRLDAARLAAERAGCTILLKGPDTIIANAESAALHGAFYDRAAPWLATAGAGDTLAGFITGLLARDDDPFFAATAATWLHADCARDFGPGLIAEDLPERLPRVLARLA</sequence>
<evidence type="ECO:0000256" key="4">
    <source>
        <dbReference type="ARBA" id="ARBA00009524"/>
    </source>
</evidence>
<comment type="function">
    <text evidence="18">Catalyzes the epimerization of the S- and R-forms of NAD(P)HX, a damaged form of NAD(P)H that is a result of enzymatic or heat-dependent hydration. This is a prerequisite for the S-specific NAD(P)H-hydrate dehydratase to allow the repair of both epimers of NAD(P)HX.</text>
</comment>
<gene>
    <name evidence="22" type="primary">nnr</name>
    <name evidence="17" type="synonym">nnrD</name>
    <name evidence="18" type="synonym">nnrE</name>
    <name evidence="22" type="ORF">PAM7066_00381</name>
</gene>
<comment type="function">
    <text evidence="17">Catalyzes the dehydration of the S-form of NAD(P)HX at the expense of ADP, which is converted to AMP. Together with NAD(P)HX epimerase, which catalyzes the epimerization of the S- and R-forms, the enzyme allows the repair of both epimers of NAD(P)HX, a damaged form of NAD(P)H that is a result of enzymatic or heat-dependent hydration.</text>
</comment>
<dbReference type="InterPro" id="IPR029056">
    <property type="entry name" value="Ribokinase-like"/>
</dbReference>
<evidence type="ECO:0000259" key="20">
    <source>
        <dbReference type="PROSITE" id="PS51383"/>
    </source>
</evidence>
<comment type="cofactor">
    <cofactor evidence="18 19">
        <name>K(+)</name>
        <dbReference type="ChEBI" id="CHEBI:29103"/>
    </cofactor>
    <text evidence="18 19">Binds 1 potassium ion per subunit.</text>
</comment>
<feature type="binding site" evidence="17">
    <location>
        <position position="257"/>
    </location>
    <ligand>
        <name>(6S)-NADPHX</name>
        <dbReference type="ChEBI" id="CHEBI:64076"/>
    </ligand>
</feature>
<keyword evidence="10 17" id="KW-0520">NAD</keyword>
<evidence type="ECO:0000256" key="16">
    <source>
        <dbReference type="ARBA" id="ARBA00049209"/>
    </source>
</evidence>
<dbReference type="PROSITE" id="PS51383">
    <property type="entry name" value="YJEF_C_3"/>
    <property type="match status" value="1"/>
</dbReference>
<reference evidence="22 23" key="1">
    <citation type="submission" date="2017-03" db="EMBL/GenBank/DDBJ databases">
        <authorList>
            <person name="Afonso C.L."/>
            <person name="Miller P.J."/>
            <person name="Scott M.A."/>
            <person name="Spackman E."/>
            <person name="Goraichik I."/>
            <person name="Dimitrov K.M."/>
            <person name="Suarez D.L."/>
            <person name="Swayne D.E."/>
        </authorList>
    </citation>
    <scope>NUCLEOTIDE SEQUENCE [LARGE SCALE GENOMIC DNA]</scope>
    <source>
        <strain evidence="22 23">CECT 7066</strain>
    </source>
</reference>
<evidence type="ECO:0000313" key="22">
    <source>
        <dbReference type="EMBL" id="SLN16455.1"/>
    </source>
</evidence>
<organism evidence="22 23">
    <name type="scientific">Palleronia marisminoris</name>
    <dbReference type="NCBI Taxonomy" id="315423"/>
    <lineage>
        <taxon>Bacteria</taxon>
        <taxon>Pseudomonadati</taxon>
        <taxon>Pseudomonadota</taxon>
        <taxon>Alphaproteobacteria</taxon>
        <taxon>Rhodobacterales</taxon>
        <taxon>Roseobacteraceae</taxon>
        <taxon>Palleronia</taxon>
    </lineage>
</organism>
<evidence type="ECO:0000256" key="3">
    <source>
        <dbReference type="ARBA" id="ARBA00006001"/>
    </source>
</evidence>
<dbReference type="GO" id="GO:0046872">
    <property type="term" value="F:metal ion binding"/>
    <property type="evidence" value="ECO:0007669"/>
    <property type="project" value="UniProtKB-UniRule"/>
</dbReference>
<dbReference type="Gene3D" id="3.40.50.10260">
    <property type="entry name" value="YjeF N-terminal domain"/>
    <property type="match status" value="1"/>
</dbReference>
<dbReference type="GO" id="GO:0052856">
    <property type="term" value="F:NAD(P)HX epimerase activity"/>
    <property type="evidence" value="ECO:0007669"/>
    <property type="project" value="UniProtKB-UniRule"/>
</dbReference>
<comment type="catalytic activity">
    <reaction evidence="15 17 19">
        <text>(6S)-NADHX + ADP = AMP + phosphate + NADH + H(+)</text>
        <dbReference type="Rhea" id="RHEA:32223"/>
        <dbReference type="ChEBI" id="CHEBI:15378"/>
        <dbReference type="ChEBI" id="CHEBI:43474"/>
        <dbReference type="ChEBI" id="CHEBI:57945"/>
        <dbReference type="ChEBI" id="CHEBI:64074"/>
        <dbReference type="ChEBI" id="CHEBI:456215"/>
        <dbReference type="ChEBI" id="CHEBI:456216"/>
        <dbReference type="EC" id="4.2.1.136"/>
    </reaction>
</comment>
<feature type="binding site" evidence="18">
    <location>
        <position position="163"/>
    </location>
    <ligand>
        <name>K(+)</name>
        <dbReference type="ChEBI" id="CHEBI:29103"/>
    </ligand>
</feature>
<dbReference type="Proteomes" id="UP000193870">
    <property type="component" value="Unassembled WGS sequence"/>
</dbReference>
<dbReference type="PROSITE" id="PS01050">
    <property type="entry name" value="YJEF_C_2"/>
    <property type="match status" value="1"/>
</dbReference>
<comment type="caution">
    <text evidence="18">Lacks conserved residue(s) required for the propagation of feature annotation.</text>
</comment>
<dbReference type="Pfam" id="PF03853">
    <property type="entry name" value="YjeF_N"/>
    <property type="match status" value="1"/>
</dbReference>
<comment type="catalytic activity">
    <reaction evidence="16 17 19">
        <text>(6S)-NADPHX + ADP = AMP + phosphate + NADPH + H(+)</text>
        <dbReference type="Rhea" id="RHEA:32235"/>
        <dbReference type="ChEBI" id="CHEBI:15378"/>
        <dbReference type="ChEBI" id="CHEBI:43474"/>
        <dbReference type="ChEBI" id="CHEBI:57783"/>
        <dbReference type="ChEBI" id="CHEBI:64076"/>
        <dbReference type="ChEBI" id="CHEBI:456215"/>
        <dbReference type="ChEBI" id="CHEBI:456216"/>
        <dbReference type="EC" id="4.2.1.136"/>
    </reaction>
</comment>
<keyword evidence="11 18" id="KW-0413">Isomerase</keyword>
<dbReference type="EMBL" id="FWFV01000001">
    <property type="protein sequence ID" value="SLN16455.1"/>
    <property type="molecule type" value="Genomic_DNA"/>
</dbReference>
<keyword evidence="5 18" id="KW-0479">Metal-binding</keyword>
<feature type="binding site" evidence="17">
    <location>
        <position position="320"/>
    </location>
    <ligand>
        <name>(6S)-NADPHX</name>
        <dbReference type="ChEBI" id="CHEBI:64076"/>
    </ligand>
</feature>
<feature type="binding site" evidence="17">
    <location>
        <position position="371"/>
    </location>
    <ligand>
        <name>(6S)-NADPHX</name>
        <dbReference type="ChEBI" id="CHEBI:64076"/>
    </ligand>
</feature>
<dbReference type="EC" id="4.2.1.136" evidence="19"/>
<comment type="similarity">
    <text evidence="17">Belongs to the NnrD/CARKD family.</text>
</comment>
<dbReference type="AlphaFoldDB" id="A0A1Y5RJV8"/>
<comment type="similarity">
    <text evidence="18">Belongs to the NnrE/AIBP family.</text>
</comment>
<accession>A0A1Y5RJV8</accession>
<evidence type="ECO:0000256" key="7">
    <source>
        <dbReference type="ARBA" id="ARBA00022840"/>
    </source>
</evidence>
<keyword evidence="12 17" id="KW-0456">Lyase</keyword>
<comment type="subunit">
    <text evidence="17">Homotetramer.</text>
</comment>
<dbReference type="GO" id="GO:0046496">
    <property type="term" value="P:nicotinamide nucleotide metabolic process"/>
    <property type="evidence" value="ECO:0007669"/>
    <property type="project" value="UniProtKB-UniRule"/>
</dbReference>
<dbReference type="NCBIfam" id="TIGR00197">
    <property type="entry name" value="yjeF_nterm"/>
    <property type="match status" value="1"/>
</dbReference>
<dbReference type="GO" id="GO:0110051">
    <property type="term" value="P:metabolite repair"/>
    <property type="evidence" value="ECO:0007669"/>
    <property type="project" value="TreeGrafter"/>
</dbReference>
<keyword evidence="7 17" id="KW-0067">ATP-binding</keyword>
<evidence type="ECO:0000256" key="1">
    <source>
        <dbReference type="ARBA" id="ARBA00000013"/>
    </source>
</evidence>
<dbReference type="NCBIfam" id="TIGR00196">
    <property type="entry name" value="yjeF_cterm"/>
    <property type="match status" value="1"/>
</dbReference>
<feature type="binding site" evidence="18">
    <location>
        <begin position="129"/>
        <end position="135"/>
    </location>
    <ligand>
        <name>(6S)-NADPHX</name>
        <dbReference type="ChEBI" id="CHEBI:64076"/>
    </ligand>
</feature>
<evidence type="ECO:0000259" key="21">
    <source>
        <dbReference type="PROSITE" id="PS51385"/>
    </source>
</evidence>
<evidence type="ECO:0000256" key="8">
    <source>
        <dbReference type="ARBA" id="ARBA00022857"/>
    </source>
</evidence>
<feature type="binding site" evidence="18">
    <location>
        <begin position="62"/>
        <end position="66"/>
    </location>
    <ligand>
        <name>(6S)-NADPHX</name>
        <dbReference type="ChEBI" id="CHEBI:64076"/>
    </ligand>
</feature>
<dbReference type="InterPro" id="IPR030677">
    <property type="entry name" value="Nnr"/>
</dbReference>
<evidence type="ECO:0000256" key="19">
    <source>
        <dbReference type="PIRNR" id="PIRNR017184"/>
    </source>
</evidence>
<evidence type="ECO:0000256" key="9">
    <source>
        <dbReference type="ARBA" id="ARBA00022958"/>
    </source>
</evidence>
<dbReference type="RefSeq" id="WP_085852411.1">
    <property type="nucleotide sequence ID" value="NZ_FOPF01000001.1"/>
</dbReference>
<dbReference type="Pfam" id="PF01256">
    <property type="entry name" value="Carb_kinase"/>
    <property type="match status" value="1"/>
</dbReference>
<comment type="cofactor">
    <cofactor evidence="17">
        <name>Mg(2+)</name>
        <dbReference type="ChEBI" id="CHEBI:18420"/>
    </cofactor>
</comment>
<dbReference type="InterPro" id="IPR017953">
    <property type="entry name" value="Carbohydrate_kinase_pred_CS"/>
</dbReference>
<dbReference type="HAMAP" id="MF_01966">
    <property type="entry name" value="NADHX_epimerase"/>
    <property type="match status" value="1"/>
</dbReference>
<keyword evidence="8 17" id="KW-0521">NADP</keyword>
<dbReference type="Gene3D" id="3.40.1190.20">
    <property type="match status" value="1"/>
</dbReference>
<dbReference type="InterPro" id="IPR000631">
    <property type="entry name" value="CARKD"/>
</dbReference>
<comment type="similarity">
    <text evidence="3 19">In the N-terminal section; belongs to the NnrE/AIBP family.</text>
</comment>
<evidence type="ECO:0000256" key="11">
    <source>
        <dbReference type="ARBA" id="ARBA00023235"/>
    </source>
</evidence>
<evidence type="ECO:0000256" key="17">
    <source>
        <dbReference type="HAMAP-Rule" id="MF_01965"/>
    </source>
</evidence>
<evidence type="ECO:0000256" key="15">
    <source>
        <dbReference type="ARBA" id="ARBA00048238"/>
    </source>
</evidence>
<keyword evidence="6 17" id="KW-0547">Nucleotide-binding</keyword>
<feature type="domain" description="YjeF N-terminal" evidence="21">
    <location>
        <begin position="10"/>
        <end position="220"/>
    </location>
</feature>
<evidence type="ECO:0000256" key="2">
    <source>
        <dbReference type="ARBA" id="ARBA00000909"/>
    </source>
</evidence>
<dbReference type="OrthoDB" id="9806925at2"/>
<dbReference type="PIRSF" id="PIRSF017184">
    <property type="entry name" value="Nnr"/>
    <property type="match status" value="1"/>
</dbReference>
<evidence type="ECO:0000256" key="18">
    <source>
        <dbReference type="HAMAP-Rule" id="MF_01966"/>
    </source>
</evidence>
<feature type="binding site" evidence="17">
    <location>
        <position position="449"/>
    </location>
    <ligand>
        <name>(6S)-NADPHX</name>
        <dbReference type="ChEBI" id="CHEBI:64076"/>
    </ligand>
</feature>
<feature type="binding site" evidence="17">
    <location>
        <position position="448"/>
    </location>
    <ligand>
        <name>AMP</name>
        <dbReference type="ChEBI" id="CHEBI:456215"/>
    </ligand>
</feature>
<protein>
    <recommendedName>
        <fullName evidence="19">Bifunctional NAD(P)H-hydrate repair enzyme</fullName>
    </recommendedName>
    <alternativeName>
        <fullName evidence="19">Nicotinamide nucleotide repair protein</fullName>
    </alternativeName>
    <domain>
        <recommendedName>
            <fullName evidence="19">ADP-dependent (S)-NAD(P)H-hydrate dehydratase</fullName>
            <ecNumber evidence="19">4.2.1.136</ecNumber>
        </recommendedName>
        <alternativeName>
            <fullName evidence="19">ADP-dependent NAD(P)HX dehydratase</fullName>
        </alternativeName>
    </domain>
    <domain>
        <recommendedName>
            <fullName evidence="19">NAD(P)H-hydrate epimerase</fullName>
            <ecNumber evidence="19">5.1.99.6</ecNumber>
        </recommendedName>
    </domain>
</protein>
<feature type="binding site" evidence="18">
    <location>
        <position position="160"/>
    </location>
    <ligand>
        <name>(6S)-NADPHX</name>
        <dbReference type="ChEBI" id="CHEBI:64076"/>
    </ligand>
</feature>
<name>A0A1Y5RJV8_9RHOB</name>
<proteinExistence type="inferred from homology"/>
<dbReference type="STRING" id="315423.SAMN04488020_101381"/>
<feature type="binding site" evidence="18">
    <location>
        <position position="63"/>
    </location>
    <ligand>
        <name>K(+)</name>
        <dbReference type="ChEBI" id="CHEBI:29103"/>
    </ligand>
</feature>
<dbReference type="SUPFAM" id="SSF64153">
    <property type="entry name" value="YjeF N-terminal domain-like"/>
    <property type="match status" value="1"/>
</dbReference>
<dbReference type="InterPro" id="IPR004443">
    <property type="entry name" value="YjeF_N_dom"/>
</dbReference>
<feature type="binding site" evidence="18">
    <location>
        <position position="125"/>
    </location>
    <ligand>
        <name>K(+)</name>
        <dbReference type="ChEBI" id="CHEBI:29103"/>
    </ligand>
</feature>
<comment type="catalytic activity">
    <reaction evidence="2 18 19">
        <text>(6R)-NADPHX = (6S)-NADPHX</text>
        <dbReference type="Rhea" id="RHEA:32227"/>
        <dbReference type="ChEBI" id="CHEBI:64076"/>
        <dbReference type="ChEBI" id="CHEBI:64077"/>
        <dbReference type="EC" id="5.1.99.6"/>
    </reaction>
</comment>
<dbReference type="InterPro" id="IPR036652">
    <property type="entry name" value="YjeF_N_dom_sf"/>
</dbReference>
<keyword evidence="9 18" id="KW-0630">Potassium</keyword>
<evidence type="ECO:0000256" key="5">
    <source>
        <dbReference type="ARBA" id="ARBA00022723"/>
    </source>
</evidence>
<evidence type="ECO:0000256" key="6">
    <source>
        <dbReference type="ARBA" id="ARBA00022741"/>
    </source>
</evidence>
<evidence type="ECO:0000256" key="10">
    <source>
        <dbReference type="ARBA" id="ARBA00023027"/>
    </source>
</evidence>
<evidence type="ECO:0000256" key="12">
    <source>
        <dbReference type="ARBA" id="ARBA00023239"/>
    </source>
</evidence>
<comment type="catalytic activity">
    <reaction evidence="1 18 19">
        <text>(6R)-NADHX = (6S)-NADHX</text>
        <dbReference type="Rhea" id="RHEA:32215"/>
        <dbReference type="ChEBI" id="CHEBI:64074"/>
        <dbReference type="ChEBI" id="CHEBI:64075"/>
        <dbReference type="EC" id="5.1.99.6"/>
    </reaction>
</comment>